<dbReference type="InterPro" id="IPR039422">
    <property type="entry name" value="MarR/SlyA-like"/>
</dbReference>
<protein>
    <submittedName>
        <fullName evidence="3">MarR family transcriptional regulator</fullName>
    </submittedName>
</protein>
<comment type="caution">
    <text evidence="3">The sequence shown here is derived from an EMBL/GenBank/DDBJ whole genome shotgun (WGS) entry which is preliminary data.</text>
</comment>
<dbReference type="GO" id="GO:0003700">
    <property type="term" value="F:DNA-binding transcription factor activity"/>
    <property type="evidence" value="ECO:0007669"/>
    <property type="project" value="InterPro"/>
</dbReference>
<dbReference type="EMBL" id="WHUF01000003">
    <property type="protein sequence ID" value="MQA20436.1"/>
    <property type="molecule type" value="Genomic_DNA"/>
</dbReference>
<reference evidence="3 4" key="1">
    <citation type="submission" date="2019-10" db="EMBL/GenBank/DDBJ databases">
        <title>Two novel species isolated from a subtropical stream in China.</title>
        <authorList>
            <person name="Lu H."/>
        </authorList>
    </citation>
    <scope>NUCLEOTIDE SEQUENCE [LARGE SCALE GENOMIC DNA]</scope>
    <source>
        <strain evidence="3 4">FT103W</strain>
    </source>
</reference>
<dbReference type="PROSITE" id="PS50995">
    <property type="entry name" value="HTH_MARR_2"/>
    <property type="match status" value="1"/>
</dbReference>
<sequence length="152" mass="16741">MNAKSDNPPTIAQHLCFKLYSASLLMTQLYKPILSALNLTYPQYLVMVILWDEEGLGLKELADRLGQDSGSLTPVVKRLEEVGYLVRKRHPDDVRSLMLLLTDAGKALRKEGLQVSRQIVQQCGINAGDAGNLMAGLDALIGNLRHEVTPSL</sequence>
<proteinExistence type="predicted"/>
<dbReference type="InterPro" id="IPR036390">
    <property type="entry name" value="WH_DNA-bd_sf"/>
</dbReference>
<dbReference type="AlphaFoldDB" id="A0A843SJ85"/>
<dbReference type="Gene3D" id="1.10.10.10">
    <property type="entry name" value="Winged helix-like DNA-binding domain superfamily/Winged helix DNA-binding domain"/>
    <property type="match status" value="1"/>
</dbReference>
<evidence type="ECO:0000259" key="2">
    <source>
        <dbReference type="PROSITE" id="PS50995"/>
    </source>
</evidence>
<name>A0A843SJ85_9BURK</name>
<dbReference type="Proteomes" id="UP000444318">
    <property type="component" value="Unassembled WGS sequence"/>
</dbReference>
<dbReference type="SMART" id="SM00347">
    <property type="entry name" value="HTH_MARR"/>
    <property type="match status" value="1"/>
</dbReference>
<dbReference type="InterPro" id="IPR036388">
    <property type="entry name" value="WH-like_DNA-bd_sf"/>
</dbReference>
<dbReference type="SUPFAM" id="SSF46785">
    <property type="entry name" value="Winged helix' DNA-binding domain"/>
    <property type="match status" value="1"/>
</dbReference>
<evidence type="ECO:0000256" key="1">
    <source>
        <dbReference type="ARBA" id="ARBA00004496"/>
    </source>
</evidence>
<dbReference type="Pfam" id="PF01047">
    <property type="entry name" value="MarR"/>
    <property type="match status" value="1"/>
</dbReference>
<dbReference type="PANTHER" id="PTHR33164">
    <property type="entry name" value="TRANSCRIPTIONAL REGULATOR, MARR FAMILY"/>
    <property type="match status" value="1"/>
</dbReference>
<dbReference type="RefSeq" id="WP_152804878.1">
    <property type="nucleotide sequence ID" value="NZ_WHUF01000003.1"/>
</dbReference>
<dbReference type="PRINTS" id="PR00598">
    <property type="entry name" value="HTHMARR"/>
</dbReference>
<dbReference type="GO" id="GO:0006950">
    <property type="term" value="P:response to stress"/>
    <property type="evidence" value="ECO:0007669"/>
    <property type="project" value="TreeGrafter"/>
</dbReference>
<evidence type="ECO:0000313" key="4">
    <source>
        <dbReference type="Proteomes" id="UP000444318"/>
    </source>
</evidence>
<accession>A0A843SJ85</accession>
<dbReference type="InterPro" id="IPR000835">
    <property type="entry name" value="HTH_MarR-typ"/>
</dbReference>
<organism evidence="3 4">
    <name type="scientific">Rugamonas rivuli</name>
    <dbReference type="NCBI Taxonomy" id="2743358"/>
    <lineage>
        <taxon>Bacteria</taxon>
        <taxon>Pseudomonadati</taxon>
        <taxon>Pseudomonadota</taxon>
        <taxon>Betaproteobacteria</taxon>
        <taxon>Burkholderiales</taxon>
        <taxon>Oxalobacteraceae</taxon>
        <taxon>Telluria group</taxon>
        <taxon>Rugamonas</taxon>
    </lineage>
</organism>
<dbReference type="PANTHER" id="PTHR33164:SF5">
    <property type="entry name" value="ORGANIC HYDROPEROXIDE RESISTANCE TRANSCRIPTIONAL REGULATOR"/>
    <property type="match status" value="1"/>
</dbReference>
<keyword evidence="4" id="KW-1185">Reference proteome</keyword>
<gene>
    <name evidence="3" type="ORF">GEV01_13030</name>
</gene>
<comment type="subcellular location">
    <subcellularLocation>
        <location evidence="1">Cytoplasm</location>
    </subcellularLocation>
</comment>
<dbReference type="GO" id="GO:0005737">
    <property type="term" value="C:cytoplasm"/>
    <property type="evidence" value="ECO:0007669"/>
    <property type="project" value="UniProtKB-SubCell"/>
</dbReference>
<evidence type="ECO:0000313" key="3">
    <source>
        <dbReference type="EMBL" id="MQA20436.1"/>
    </source>
</evidence>
<feature type="domain" description="HTH marR-type" evidence="2">
    <location>
        <begin position="12"/>
        <end position="142"/>
    </location>
</feature>